<protein>
    <submittedName>
        <fullName evidence="1">Uncharacterized protein</fullName>
    </submittedName>
</protein>
<keyword evidence="2" id="KW-1185">Reference proteome</keyword>
<evidence type="ECO:0000313" key="1">
    <source>
        <dbReference type="EnsemblPlants" id="Solyc07g039650.1.1.1"/>
    </source>
</evidence>
<dbReference type="Proteomes" id="UP000004994">
    <property type="component" value="Chromosome 7"/>
</dbReference>
<sequence length="100" mass="11434">MEVNFGFEISTLEANAETTKWMLVDIEDILGHFIKSKPIIVQEDGKNVMILKLHKRTIKFIYGNISSYGINSVSLFRDKNNEKQFIICLVTLSTLIKGLK</sequence>
<dbReference type="EnsemblPlants" id="Solyc07g039650.1.1">
    <property type="protein sequence ID" value="Solyc07g039650.1.1.1"/>
    <property type="gene ID" value="Solyc07g039650.1"/>
</dbReference>
<dbReference type="AlphaFoldDB" id="A0A3Q7HBF2"/>
<reference evidence="1" key="2">
    <citation type="submission" date="2019-01" db="UniProtKB">
        <authorList>
            <consortium name="EnsemblPlants"/>
        </authorList>
    </citation>
    <scope>IDENTIFICATION</scope>
    <source>
        <strain evidence="1">cv. Heinz 1706</strain>
    </source>
</reference>
<dbReference type="PaxDb" id="4081-Solyc07g039650.1.1"/>
<proteinExistence type="predicted"/>
<dbReference type="InParanoid" id="A0A3Q7HBF2"/>
<evidence type="ECO:0000313" key="2">
    <source>
        <dbReference type="Proteomes" id="UP000004994"/>
    </source>
</evidence>
<name>A0A3Q7HBF2_SOLLC</name>
<reference evidence="1" key="1">
    <citation type="journal article" date="2012" name="Nature">
        <title>The tomato genome sequence provides insights into fleshy fruit evolution.</title>
        <authorList>
            <consortium name="Tomato Genome Consortium"/>
        </authorList>
    </citation>
    <scope>NUCLEOTIDE SEQUENCE [LARGE SCALE GENOMIC DNA]</scope>
    <source>
        <strain evidence="1">cv. Heinz 1706</strain>
    </source>
</reference>
<accession>A0A3Q7HBF2</accession>
<dbReference type="Gramene" id="Solyc07g039650.1.1">
    <property type="protein sequence ID" value="Solyc07g039650.1.1.1"/>
    <property type="gene ID" value="Solyc07g039650.1"/>
</dbReference>
<organism evidence="1">
    <name type="scientific">Solanum lycopersicum</name>
    <name type="common">Tomato</name>
    <name type="synonym">Lycopersicon esculentum</name>
    <dbReference type="NCBI Taxonomy" id="4081"/>
    <lineage>
        <taxon>Eukaryota</taxon>
        <taxon>Viridiplantae</taxon>
        <taxon>Streptophyta</taxon>
        <taxon>Embryophyta</taxon>
        <taxon>Tracheophyta</taxon>
        <taxon>Spermatophyta</taxon>
        <taxon>Magnoliopsida</taxon>
        <taxon>eudicotyledons</taxon>
        <taxon>Gunneridae</taxon>
        <taxon>Pentapetalae</taxon>
        <taxon>asterids</taxon>
        <taxon>lamiids</taxon>
        <taxon>Solanales</taxon>
        <taxon>Solanaceae</taxon>
        <taxon>Solanoideae</taxon>
        <taxon>Solaneae</taxon>
        <taxon>Solanum</taxon>
        <taxon>Solanum subgen. Lycopersicon</taxon>
    </lineage>
</organism>